<dbReference type="InterPro" id="IPR008271">
    <property type="entry name" value="Ser/Thr_kinase_AS"/>
</dbReference>
<dbReference type="AlphaFoldDB" id="A0A4T0X145"/>
<keyword evidence="2" id="KW-0808">Transferase</keyword>
<dbReference type="STRING" id="52247.A0A4T0X145"/>
<dbReference type="InterPro" id="IPR000719">
    <property type="entry name" value="Prot_kinase_dom"/>
</dbReference>
<feature type="binding site" evidence="6">
    <location>
        <position position="70"/>
    </location>
    <ligand>
        <name>ATP</name>
        <dbReference type="ChEBI" id="CHEBI:30616"/>
    </ligand>
</feature>
<evidence type="ECO:0000313" key="9">
    <source>
        <dbReference type="EMBL" id="TID28201.1"/>
    </source>
</evidence>
<evidence type="ECO:0000313" key="10">
    <source>
        <dbReference type="Proteomes" id="UP000307173"/>
    </source>
</evidence>
<evidence type="ECO:0000256" key="5">
    <source>
        <dbReference type="ARBA" id="ARBA00022840"/>
    </source>
</evidence>
<dbReference type="PANTHER" id="PTHR43895">
    <property type="entry name" value="CALCIUM/CALMODULIN-DEPENDENT PROTEIN KINASE KINASE-RELATED"/>
    <property type="match status" value="1"/>
</dbReference>
<dbReference type="Pfam" id="PF00069">
    <property type="entry name" value="Pkinase"/>
    <property type="match status" value="1"/>
</dbReference>
<evidence type="ECO:0000256" key="2">
    <source>
        <dbReference type="ARBA" id="ARBA00022679"/>
    </source>
</evidence>
<evidence type="ECO:0000256" key="3">
    <source>
        <dbReference type="ARBA" id="ARBA00022741"/>
    </source>
</evidence>
<dbReference type="EMBL" id="SELW01000415">
    <property type="protein sequence ID" value="TID28201.1"/>
    <property type="molecule type" value="Genomic_DNA"/>
</dbReference>
<evidence type="ECO:0000259" key="8">
    <source>
        <dbReference type="PROSITE" id="PS50011"/>
    </source>
</evidence>
<dbReference type="PROSITE" id="PS50011">
    <property type="entry name" value="PROTEIN_KINASE_DOM"/>
    <property type="match status" value="1"/>
</dbReference>
<dbReference type="PROSITE" id="PS00108">
    <property type="entry name" value="PROTEIN_KINASE_ST"/>
    <property type="match status" value="1"/>
</dbReference>
<evidence type="ECO:0000256" key="7">
    <source>
        <dbReference type="RuleBase" id="RU000304"/>
    </source>
</evidence>
<keyword evidence="10" id="KW-1185">Reference proteome</keyword>
<dbReference type="Proteomes" id="UP000307173">
    <property type="component" value="Unassembled WGS sequence"/>
</dbReference>
<dbReference type="GO" id="GO:0004674">
    <property type="term" value="F:protein serine/threonine kinase activity"/>
    <property type="evidence" value="ECO:0007669"/>
    <property type="project" value="UniProtKB-KW"/>
</dbReference>
<gene>
    <name evidence="9" type="ORF">CANINC_002634</name>
</gene>
<reference evidence="9 10" key="1">
    <citation type="journal article" date="2019" name="Front. Genet.">
        <title>Whole-Genome Sequencing of the Opportunistic Yeast Pathogen Candida inconspicua Uncovers Its Hybrid Origin.</title>
        <authorList>
            <person name="Mixao V."/>
            <person name="Hansen A.P."/>
            <person name="Saus E."/>
            <person name="Boekhout T."/>
            <person name="Lass-Florl C."/>
            <person name="Gabaldon T."/>
        </authorList>
    </citation>
    <scope>NUCLEOTIDE SEQUENCE [LARGE SCALE GENOMIC DNA]</scope>
    <source>
        <strain evidence="9 10">CBS 180</strain>
    </source>
</reference>
<dbReference type="OrthoDB" id="4062651at2759"/>
<proteinExistence type="inferred from homology"/>
<evidence type="ECO:0000256" key="6">
    <source>
        <dbReference type="PROSITE-ProRule" id="PRU10141"/>
    </source>
</evidence>
<dbReference type="InterPro" id="IPR011009">
    <property type="entry name" value="Kinase-like_dom_sf"/>
</dbReference>
<dbReference type="PROSITE" id="PS00107">
    <property type="entry name" value="PROTEIN_KINASE_ATP"/>
    <property type="match status" value="1"/>
</dbReference>
<comment type="similarity">
    <text evidence="7">Belongs to the protein kinase superfamily.</text>
</comment>
<dbReference type="PANTHER" id="PTHR43895:SF150">
    <property type="entry name" value="SERINE_THREONINE-PROTEIN KINASE STK11"/>
    <property type="match status" value="1"/>
</dbReference>
<sequence length="328" mass="37445">MDWVRKVLHRSGSSPSTEKSTQVQSDLIVPITVRRFPEKYGTEKSCIGQGISSKVYLYETIKNNSFYAVKSYEKLNLKDTDEIKSIEKEIKIHNLLNHDRKHVVQLIDSVSVKRGNKFFLVLEYMPYSLNTLVMTYGILIPQVDRLCYFKQITIALNFLQSQNIGHRDLKLENCCVDHDGNLKLIDFGSSTIGDIGYGMAGSPPYAAPEIHSQLKYNSFNCDMWSLGILLINLFYLSKQSWKSARHDDPSYKRYTEEPTIFNAVRVLGNISNDDPIKAGVDALIISLLDTNVISRITMVDIFQNSTFKQMKCCVEETTSSHKHKMFNS</sequence>
<name>A0A4T0X145_9ASCO</name>
<dbReference type="SUPFAM" id="SSF56112">
    <property type="entry name" value="Protein kinase-like (PK-like)"/>
    <property type="match status" value="1"/>
</dbReference>
<keyword evidence="4" id="KW-0418">Kinase</keyword>
<keyword evidence="5 6" id="KW-0067">ATP-binding</keyword>
<accession>A0A4T0X145</accession>
<organism evidence="9 10">
    <name type="scientific">Pichia inconspicua</name>
    <dbReference type="NCBI Taxonomy" id="52247"/>
    <lineage>
        <taxon>Eukaryota</taxon>
        <taxon>Fungi</taxon>
        <taxon>Dikarya</taxon>
        <taxon>Ascomycota</taxon>
        <taxon>Saccharomycotina</taxon>
        <taxon>Pichiomycetes</taxon>
        <taxon>Pichiales</taxon>
        <taxon>Pichiaceae</taxon>
        <taxon>Pichia</taxon>
    </lineage>
</organism>
<evidence type="ECO:0000256" key="1">
    <source>
        <dbReference type="ARBA" id="ARBA00022527"/>
    </source>
</evidence>
<dbReference type="Gene3D" id="1.10.510.10">
    <property type="entry name" value="Transferase(Phosphotransferase) domain 1"/>
    <property type="match status" value="1"/>
</dbReference>
<keyword evidence="3 6" id="KW-0547">Nucleotide-binding</keyword>
<dbReference type="GO" id="GO:0007165">
    <property type="term" value="P:signal transduction"/>
    <property type="evidence" value="ECO:0007669"/>
    <property type="project" value="TreeGrafter"/>
</dbReference>
<protein>
    <recommendedName>
        <fullName evidence="8">Protein kinase domain-containing protein</fullName>
    </recommendedName>
</protein>
<dbReference type="InterPro" id="IPR017441">
    <property type="entry name" value="Protein_kinase_ATP_BS"/>
</dbReference>
<keyword evidence="1 7" id="KW-0723">Serine/threonine-protein kinase</keyword>
<comment type="caution">
    <text evidence="9">The sequence shown here is derived from an EMBL/GenBank/DDBJ whole genome shotgun (WGS) entry which is preliminary data.</text>
</comment>
<feature type="domain" description="Protein kinase" evidence="8">
    <location>
        <begin position="41"/>
        <end position="307"/>
    </location>
</feature>
<dbReference type="GO" id="GO:0030447">
    <property type="term" value="P:filamentous growth"/>
    <property type="evidence" value="ECO:0007669"/>
    <property type="project" value="UniProtKB-ARBA"/>
</dbReference>
<dbReference type="SMART" id="SM00220">
    <property type="entry name" value="S_TKc"/>
    <property type="match status" value="1"/>
</dbReference>
<evidence type="ECO:0000256" key="4">
    <source>
        <dbReference type="ARBA" id="ARBA00022777"/>
    </source>
</evidence>
<dbReference type="GO" id="GO:0005524">
    <property type="term" value="F:ATP binding"/>
    <property type="evidence" value="ECO:0007669"/>
    <property type="project" value="UniProtKB-UniRule"/>
</dbReference>